<comment type="subcellular location">
    <subcellularLocation>
        <location evidence="1 7">Cell membrane</location>
        <topology evidence="1 7">Multi-pass membrane protein</topology>
    </subcellularLocation>
</comment>
<organism evidence="8 9">
    <name type="scientific">Meridianimarinicoccus marinus</name>
    <dbReference type="NCBI Taxonomy" id="3231483"/>
    <lineage>
        <taxon>Bacteria</taxon>
        <taxon>Pseudomonadati</taxon>
        <taxon>Pseudomonadota</taxon>
        <taxon>Alphaproteobacteria</taxon>
        <taxon>Rhodobacterales</taxon>
        <taxon>Paracoccaceae</taxon>
        <taxon>Meridianimarinicoccus</taxon>
    </lineage>
</organism>
<feature type="transmembrane region" description="Helical" evidence="7">
    <location>
        <begin position="41"/>
        <end position="63"/>
    </location>
</feature>
<reference evidence="8 9" key="1">
    <citation type="submission" date="2024-07" db="EMBL/GenBank/DDBJ databases">
        <authorList>
            <person name="Kang M."/>
        </authorList>
    </citation>
    <scope>NUCLEOTIDE SEQUENCE [LARGE SCALE GENOMIC DNA]</scope>
    <source>
        <strain evidence="8 9">DFM31</strain>
    </source>
</reference>
<proteinExistence type="inferred from homology"/>
<comment type="similarity">
    <text evidence="2 7">Belongs to the UPF0056 (MarC) family.</text>
</comment>
<accession>A0ABV3L2U0</accession>
<protein>
    <recommendedName>
        <fullName evidence="7">UPF0056 membrane protein</fullName>
    </recommendedName>
</protein>
<evidence type="ECO:0000256" key="7">
    <source>
        <dbReference type="RuleBase" id="RU362048"/>
    </source>
</evidence>
<keyword evidence="9" id="KW-1185">Reference proteome</keyword>
<dbReference type="Pfam" id="PF01914">
    <property type="entry name" value="MarC"/>
    <property type="match status" value="1"/>
</dbReference>
<dbReference type="PANTHER" id="PTHR33508">
    <property type="entry name" value="UPF0056 MEMBRANE PROTEIN YHCE"/>
    <property type="match status" value="1"/>
</dbReference>
<evidence type="ECO:0000313" key="8">
    <source>
        <dbReference type="EMBL" id="MEV8465392.1"/>
    </source>
</evidence>
<dbReference type="RefSeq" id="WP_366190835.1">
    <property type="nucleotide sequence ID" value="NZ_JBFBVU010000001.1"/>
</dbReference>
<dbReference type="NCBIfam" id="TIGR00427">
    <property type="entry name" value="NAAT family transporter"/>
    <property type="match status" value="1"/>
</dbReference>
<dbReference type="EMBL" id="JBFBVU010000001">
    <property type="protein sequence ID" value="MEV8465392.1"/>
    <property type="molecule type" value="Genomic_DNA"/>
</dbReference>
<feature type="transmembrane region" description="Helical" evidence="7">
    <location>
        <begin position="174"/>
        <end position="195"/>
    </location>
</feature>
<evidence type="ECO:0000256" key="6">
    <source>
        <dbReference type="ARBA" id="ARBA00023136"/>
    </source>
</evidence>
<evidence type="ECO:0000256" key="4">
    <source>
        <dbReference type="ARBA" id="ARBA00022692"/>
    </source>
</evidence>
<evidence type="ECO:0000256" key="2">
    <source>
        <dbReference type="ARBA" id="ARBA00009784"/>
    </source>
</evidence>
<dbReference type="PANTHER" id="PTHR33508:SF1">
    <property type="entry name" value="UPF0056 MEMBRANE PROTEIN YHCE"/>
    <property type="match status" value="1"/>
</dbReference>
<feature type="transmembrane region" description="Helical" evidence="7">
    <location>
        <begin position="69"/>
        <end position="91"/>
    </location>
</feature>
<name>A0ABV3L2U0_9RHOB</name>
<feature type="transmembrane region" description="Helical" evidence="7">
    <location>
        <begin position="139"/>
        <end position="162"/>
    </location>
</feature>
<keyword evidence="6 7" id="KW-0472">Membrane</keyword>
<gene>
    <name evidence="8" type="ORF">AB0T83_01170</name>
</gene>
<dbReference type="Proteomes" id="UP001553161">
    <property type="component" value="Unassembled WGS sequence"/>
</dbReference>
<feature type="transmembrane region" description="Helical" evidence="7">
    <location>
        <begin position="6"/>
        <end position="29"/>
    </location>
</feature>
<evidence type="ECO:0000256" key="5">
    <source>
        <dbReference type="ARBA" id="ARBA00022989"/>
    </source>
</evidence>
<evidence type="ECO:0000256" key="3">
    <source>
        <dbReference type="ARBA" id="ARBA00022475"/>
    </source>
</evidence>
<keyword evidence="5 7" id="KW-1133">Transmembrane helix</keyword>
<keyword evidence="3" id="KW-1003">Cell membrane</keyword>
<evidence type="ECO:0000256" key="1">
    <source>
        <dbReference type="ARBA" id="ARBA00004651"/>
    </source>
</evidence>
<sequence>MDLAFALSTFVTLFLVIDPIGMSPLFLALTSGMDKARRRSIAFRACAIAFVVLTIFGLFGNAVLEGLGISLPAFRISGGLMLFLIAVDMLFERRTERREGRTPDADHDPSVFPLATPLIAGPGAMAAMVLLTGSGAPGWLGILEVHLVLAAVIGLVLLLFLISGVIEHILGRTGILVVTRLLGMLLAALAVQFVLDGLHDLGVLTLT</sequence>
<dbReference type="InterPro" id="IPR002771">
    <property type="entry name" value="Multi_antbiot-R_MarC"/>
</dbReference>
<feature type="transmembrane region" description="Helical" evidence="7">
    <location>
        <begin position="111"/>
        <end position="133"/>
    </location>
</feature>
<comment type="caution">
    <text evidence="8">The sequence shown here is derived from an EMBL/GenBank/DDBJ whole genome shotgun (WGS) entry which is preliminary data.</text>
</comment>
<evidence type="ECO:0000313" key="9">
    <source>
        <dbReference type="Proteomes" id="UP001553161"/>
    </source>
</evidence>
<keyword evidence="4 7" id="KW-0812">Transmembrane</keyword>